<keyword evidence="2" id="KW-0472">Membrane</keyword>
<feature type="region of interest" description="Disordered" evidence="1">
    <location>
        <begin position="1"/>
        <end position="21"/>
    </location>
</feature>
<evidence type="ECO:0000256" key="1">
    <source>
        <dbReference type="SAM" id="MobiDB-lite"/>
    </source>
</evidence>
<feature type="compositionally biased region" description="Basic residues" evidence="1">
    <location>
        <begin position="1"/>
        <end position="16"/>
    </location>
</feature>
<gene>
    <name evidence="3" type="ORF">NX722_07755</name>
</gene>
<evidence type="ECO:0000256" key="2">
    <source>
        <dbReference type="SAM" id="Phobius"/>
    </source>
</evidence>
<reference evidence="3 4" key="1">
    <citation type="submission" date="2022-10" db="EMBL/GenBank/DDBJ databases">
        <title>High-quality genome sequences of two octocoral-associated bacteria, Endozoicomonas euniceicola EF212 and Endozoicomonas gorgoniicola PS125.</title>
        <authorList>
            <person name="Chiou Y.-J."/>
            <person name="Chen Y.-H."/>
        </authorList>
    </citation>
    <scope>NUCLEOTIDE SEQUENCE [LARGE SCALE GENOMIC DNA]</scope>
    <source>
        <strain evidence="3 4">PS125</strain>
    </source>
</reference>
<evidence type="ECO:0000313" key="3">
    <source>
        <dbReference type="EMBL" id="MCW7552543.1"/>
    </source>
</evidence>
<keyword evidence="4" id="KW-1185">Reference proteome</keyword>
<protein>
    <submittedName>
        <fullName evidence="3">DUF2970 domain-containing protein</fullName>
    </submittedName>
</protein>
<dbReference type="EMBL" id="JAPFCC010000001">
    <property type="protein sequence ID" value="MCW7552543.1"/>
    <property type="molecule type" value="Genomic_DNA"/>
</dbReference>
<dbReference type="Pfam" id="PF11174">
    <property type="entry name" value="DUF2970"/>
    <property type="match status" value="1"/>
</dbReference>
<dbReference type="InterPro" id="IPR021344">
    <property type="entry name" value="DUF2970"/>
</dbReference>
<dbReference type="RefSeq" id="WP_262567496.1">
    <property type="nucleotide sequence ID" value="NZ_JAPFCC010000001.1"/>
</dbReference>
<feature type="transmembrane region" description="Helical" evidence="2">
    <location>
        <begin position="59"/>
        <end position="82"/>
    </location>
</feature>
<proteinExistence type="predicted"/>
<sequence length="87" mass="9193">MSKKLVSKKTASKKAVSKNSLPKGTGIRAILQSALASAFGVQSRKNQDRDFQKGRPADFVIAGIVGTLLFITVLVVIVNMVLGASGY</sequence>
<keyword evidence="2" id="KW-1133">Transmembrane helix</keyword>
<accession>A0ABT3MT52</accession>
<keyword evidence="2" id="KW-0812">Transmembrane</keyword>
<dbReference type="Proteomes" id="UP001209854">
    <property type="component" value="Unassembled WGS sequence"/>
</dbReference>
<name>A0ABT3MT52_9GAMM</name>
<comment type="caution">
    <text evidence="3">The sequence shown here is derived from an EMBL/GenBank/DDBJ whole genome shotgun (WGS) entry which is preliminary data.</text>
</comment>
<organism evidence="3 4">
    <name type="scientific">Endozoicomonas gorgoniicola</name>
    <dbReference type="NCBI Taxonomy" id="1234144"/>
    <lineage>
        <taxon>Bacteria</taxon>
        <taxon>Pseudomonadati</taxon>
        <taxon>Pseudomonadota</taxon>
        <taxon>Gammaproteobacteria</taxon>
        <taxon>Oceanospirillales</taxon>
        <taxon>Endozoicomonadaceae</taxon>
        <taxon>Endozoicomonas</taxon>
    </lineage>
</organism>
<evidence type="ECO:0000313" key="4">
    <source>
        <dbReference type="Proteomes" id="UP001209854"/>
    </source>
</evidence>